<feature type="domain" description="Heterokaryon incompatibility" evidence="1">
    <location>
        <begin position="1"/>
        <end position="102"/>
    </location>
</feature>
<evidence type="ECO:0000313" key="2">
    <source>
        <dbReference type="EMBL" id="EXK26213.1"/>
    </source>
</evidence>
<evidence type="ECO:0000259" key="1">
    <source>
        <dbReference type="Pfam" id="PF06985"/>
    </source>
</evidence>
<dbReference type="HOGENOM" id="CLU_735744_0_0_1"/>
<dbReference type="Proteomes" id="UP000030703">
    <property type="component" value="Unassembled WGS sequence"/>
</dbReference>
<sequence length="376" mass="43039">MPSIYSTARRVFVDLGQETDDSHKALKLLNLAWNKHIWTGMFNQAGWTAEEIAFWIGVDLPSDEERRKSQMVMLPSCGDQQWESVARFFSRPWFSRLWIIQEFVVARELILFHGTQHIKWQELFGAVHSPVASFKSNPAYTRGFFAYFCMGSIRRVKALTRTPEGAQFLERRSSIFALRRFDRIQLSDLVHFFQSSQSKRKRDRYFALVGIADDVGNEKKLQPDYKSSLDDIITRFGEVMIQKEHGGEVLLRAGLWQQHSSAVPSWIPDYARQDDVLNFIQPRTFGPIYAAAGNSVYRVSTLTERKDTIVLRGALIDLIKQKPFTSSLGKLGEEDIQPEFATLEHHSLSLKSLIGPPLRAVTYKPASLSLMPLLLP</sequence>
<dbReference type="EMBL" id="JH659367">
    <property type="protein sequence ID" value="EXK26213.1"/>
    <property type="molecule type" value="Genomic_DNA"/>
</dbReference>
<dbReference type="VEuPathDB" id="FungiDB:FOMG_17183"/>
<dbReference type="InterPro" id="IPR010730">
    <property type="entry name" value="HET"/>
</dbReference>
<protein>
    <recommendedName>
        <fullName evidence="1">Heterokaryon incompatibility domain-containing protein</fullName>
    </recommendedName>
</protein>
<reference evidence="2" key="1">
    <citation type="submission" date="2012-04" db="EMBL/GenBank/DDBJ databases">
        <title>The Genome Sequence of Fusarium oxysporum melonis.</title>
        <authorList>
            <consortium name="The Broad Institute Genome Sequencing Platform"/>
            <person name="Ma L.-J."/>
            <person name="Gale L.R."/>
            <person name="Schwartz D.C."/>
            <person name="Zhou S."/>
            <person name="Corby-Kistler H."/>
            <person name="Young S.K."/>
            <person name="Zeng Q."/>
            <person name="Gargeya S."/>
            <person name="Fitzgerald M."/>
            <person name="Haas B."/>
            <person name="Abouelleil A."/>
            <person name="Alvarado L."/>
            <person name="Arachchi H.M."/>
            <person name="Berlin A."/>
            <person name="Brown A."/>
            <person name="Chapman S.B."/>
            <person name="Chen Z."/>
            <person name="Dunbar C."/>
            <person name="Freedman E."/>
            <person name="Gearin G."/>
            <person name="Goldberg J."/>
            <person name="Griggs A."/>
            <person name="Gujja S."/>
            <person name="Heiman D."/>
            <person name="Howarth C."/>
            <person name="Larson L."/>
            <person name="Lui A."/>
            <person name="MacDonald P.J.P."/>
            <person name="Montmayeur A."/>
            <person name="Murphy C."/>
            <person name="Neiman D."/>
            <person name="Pearson M."/>
            <person name="Priest M."/>
            <person name="Roberts A."/>
            <person name="Saif S."/>
            <person name="Shea T."/>
            <person name="Shenoy N."/>
            <person name="Sisk P."/>
            <person name="Stolte C."/>
            <person name="Sykes S."/>
            <person name="Wortman J."/>
            <person name="Nusbaum C."/>
            <person name="Birren B."/>
        </authorList>
    </citation>
    <scope>NUCLEOTIDE SEQUENCE</scope>
    <source>
        <strain evidence="2">26406</strain>
    </source>
</reference>
<dbReference type="Pfam" id="PF06985">
    <property type="entry name" value="HET"/>
    <property type="match status" value="1"/>
</dbReference>
<dbReference type="PANTHER" id="PTHR24148">
    <property type="entry name" value="ANKYRIN REPEAT DOMAIN-CONTAINING PROTEIN 39 HOMOLOG-RELATED"/>
    <property type="match status" value="1"/>
</dbReference>
<proteinExistence type="predicted"/>
<dbReference type="InterPro" id="IPR052895">
    <property type="entry name" value="HetReg/Transcr_Mod"/>
</dbReference>
<accession>W9ZD70</accession>
<name>W9ZD70_FUSOX</name>
<organism evidence="2">
    <name type="scientific">Fusarium oxysporum f. sp. melonis 26406</name>
    <dbReference type="NCBI Taxonomy" id="1089452"/>
    <lineage>
        <taxon>Eukaryota</taxon>
        <taxon>Fungi</taxon>
        <taxon>Dikarya</taxon>
        <taxon>Ascomycota</taxon>
        <taxon>Pezizomycotina</taxon>
        <taxon>Sordariomycetes</taxon>
        <taxon>Hypocreomycetidae</taxon>
        <taxon>Hypocreales</taxon>
        <taxon>Nectriaceae</taxon>
        <taxon>Fusarium</taxon>
        <taxon>Fusarium oxysporum species complex</taxon>
    </lineage>
</organism>
<dbReference type="AlphaFoldDB" id="W9ZD70"/>
<dbReference type="PANTHER" id="PTHR24148:SF64">
    <property type="entry name" value="HETEROKARYON INCOMPATIBILITY DOMAIN-CONTAINING PROTEIN"/>
    <property type="match status" value="1"/>
</dbReference>
<reference evidence="2" key="2">
    <citation type="submission" date="2012-05" db="EMBL/GenBank/DDBJ databases">
        <title>Annotation of the Genome Sequence of Fusarium oxysporum f. sp. melonis 26406.</title>
        <authorList>
            <consortium name="The Broad Institute Genomics Platform"/>
            <person name="Ma L.-J."/>
            <person name="Corby-Kistler H."/>
            <person name="Broz K."/>
            <person name="Gale L.R."/>
            <person name="Jonkers W."/>
            <person name="O'Donnell K."/>
            <person name="Ploetz R."/>
            <person name="Steinberg C."/>
            <person name="Schwartz D.C."/>
            <person name="VanEtten H."/>
            <person name="Zhou S."/>
            <person name="Young S.K."/>
            <person name="Zeng Q."/>
            <person name="Gargeya S."/>
            <person name="Fitzgerald M."/>
            <person name="Abouelleil A."/>
            <person name="Alvarado L."/>
            <person name="Chapman S.B."/>
            <person name="Gainer-Dewar J."/>
            <person name="Goldberg J."/>
            <person name="Griggs A."/>
            <person name="Gujja S."/>
            <person name="Hansen M."/>
            <person name="Howarth C."/>
            <person name="Imamovic A."/>
            <person name="Ireland A."/>
            <person name="Larimer J."/>
            <person name="McCowan C."/>
            <person name="Murphy C."/>
            <person name="Pearson M."/>
            <person name="Poon T.W."/>
            <person name="Priest M."/>
            <person name="Roberts A."/>
            <person name="Saif S."/>
            <person name="Shea T."/>
            <person name="Sykes S."/>
            <person name="Wortman J."/>
            <person name="Nusbaum C."/>
            <person name="Birren B."/>
        </authorList>
    </citation>
    <scope>NUCLEOTIDE SEQUENCE</scope>
    <source>
        <strain evidence="2">26406</strain>
    </source>
</reference>
<gene>
    <name evidence="2" type="ORF">FOMG_17183</name>
</gene>